<feature type="transmembrane region" description="Helical" evidence="1">
    <location>
        <begin position="6"/>
        <end position="24"/>
    </location>
</feature>
<accession>A0A6C0LKG7</accession>
<evidence type="ECO:0008006" key="3">
    <source>
        <dbReference type="Google" id="ProtNLM"/>
    </source>
</evidence>
<reference evidence="2" key="1">
    <citation type="journal article" date="2020" name="Nature">
        <title>Giant virus diversity and host interactions through global metagenomics.</title>
        <authorList>
            <person name="Schulz F."/>
            <person name="Roux S."/>
            <person name="Paez-Espino D."/>
            <person name="Jungbluth S."/>
            <person name="Walsh D.A."/>
            <person name="Denef V.J."/>
            <person name="McMahon K.D."/>
            <person name="Konstantinidis K.T."/>
            <person name="Eloe-Fadrosh E.A."/>
            <person name="Kyrpides N.C."/>
            <person name="Woyke T."/>
        </authorList>
    </citation>
    <scope>NUCLEOTIDE SEQUENCE</scope>
    <source>
        <strain evidence="2">GVMAG-M-3300027833-11</strain>
    </source>
</reference>
<evidence type="ECO:0000256" key="1">
    <source>
        <dbReference type="SAM" id="Phobius"/>
    </source>
</evidence>
<feature type="transmembrane region" description="Helical" evidence="1">
    <location>
        <begin position="36"/>
        <end position="55"/>
    </location>
</feature>
<keyword evidence="1" id="KW-0472">Membrane</keyword>
<evidence type="ECO:0000313" key="2">
    <source>
        <dbReference type="EMBL" id="QHU30181.1"/>
    </source>
</evidence>
<dbReference type="EMBL" id="MN740504">
    <property type="protein sequence ID" value="QHU30181.1"/>
    <property type="molecule type" value="Genomic_DNA"/>
</dbReference>
<protein>
    <recommendedName>
        <fullName evidence="3">Holin</fullName>
    </recommendedName>
</protein>
<name>A0A6C0LKG7_9ZZZZ</name>
<keyword evidence="1" id="KW-0812">Transmembrane</keyword>
<organism evidence="2">
    <name type="scientific">viral metagenome</name>
    <dbReference type="NCBI Taxonomy" id="1070528"/>
    <lineage>
        <taxon>unclassified sequences</taxon>
        <taxon>metagenomes</taxon>
        <taxon>organismal metagenomes</taxon>
    </lineage>
</organism>
<sequence length="77" mass="8463">MEQGNLVTASVIAVVFAISKFIEIRFIQKEDLAMKYLIRDTVMVYISCVVGLFVLEQVGDTVNSKGGTSVFVGNPDF</sequence>
<dbReference type="AlphaFoldDB" id="A0A6C0LKG7"/>
<proteinExistence type="predicted"/>
<keyword evidence="1" id="KW-1133">Transmembrane helix</keyword>